<reference evidence="3" key="1">
    <citation type="journal article" date="2019" name="Int. J. Syst. Evol. Microbiol.">
        <title>The Global Catalogue of Microorganisms (GCM) 10K type strain sequencing project: providing services to taxonomists for standard genome sequencing and annotation.</title>
        <authorList>
            <consortium name="The Broad Institute Genomics Platform"/>
            <consortium name="The Broad Institute Genome Sequencing Center for Infectious Disease"/>
            <person name="Wu L."/>
            <person name="Ma J."/>
        </authorList>
    </citation>
    <scope>NUCLEOTIDE SEQUENCE [LARGE SCALE GENOMIC DNA]</scope>
    <source>
        <strain evidence="3">JCM 14545</strain>
    </source>
</reference>
<evidence type="ECO:0008006" key="4">
    <source>
        <dbReference type="Google" id="ProtNLM"/>
    </source>
</evidence>
<feature type="transmembrane region" description="Helical" evidence="1">
    <location>
        <begin position="41"/>
        <end position="62"/>
    </location>
</feature>
<comment type="caution">
    <text evidence="2">The sequence shown here is derived from an EMBL/GenBank/DDBJ whole genome shotgun (WGS) entry which is preliminary data.</text>
</comment>
<gene>
    <name evidence="2" type="ORF">GCM10009754_45030</name>
</gene>
<keyword evidence="1" id="KW-1133">Transmembrane helix</keyword>
<evidence type="ECO:0000313" key="3">
    <source>
        <dbReference type="Proteomes" id="UP001501116"/>
    </source>
</evidence>
<organism evidence="2 3">
    <name type="scientific">Amycolatopsis minnesotensis</name>
    <dbReference type="NCBI Taxonomy" id="337894"/>
    <lineage>
        <taxon>Bacteria</taxon>
        <taxon>Bacillati</taxon>
        <taxon>Actinomycetota</taxon>
        <taxon>Actinomycetes</taxon>
        <taxon>Pseudonocardiales</taxon>
        <taxon>Pseudonocardiaceae</taxon>
        <taxon>Amycolatopsis</taxon>
    </lineage>
</organism>
<keyword evidence="1" id="KW-0812">Transmembrane</keyword>
<accession>A0ABP5CQI0</accession>
<evidence type="ECO:0000256" key="1">
    <source>
        <dbReference type="SAM" id="Phobius"/>
    </source>
</evidence>
<evidence type="ECO:0000313" key="2">
    <source>
        <dbReference type="EMBL" id="GAA1967358.1"/>
    </source>
</evidence>
<dbReference type="EMBL" id="BAAANN010000017">
    <property type="protein sequence ID" value="GAA1967358.1"/>
    <property type="molecule type" value="Genomic_DNA"/>
</dbReference>
<sequence>MNRLVQGEDGRDWTVRAQMEWRAPATADGSDDFEHDVAASYAPGIGMLVVTLALIAVLVVWLPTDVVIPAWVPLLLLLIIVFFPLRWVLRRPWTVVAETDGDVTGDHPPERWVGTIRGLFTVRGEVTKIAKTIERHALPDFDGPLRPME</sequence>
<protein>
    <recommendedName>
        <fullName evidence="4">DUF983 domain-containing protein</fullName>
    </recommendedName>
</protein>
<dbReference type="RefSeq" id="WP_344422018.1">
    <property type="nucleotide sequence ID" value="NZ_BAAANN010000017.1"/>
</dbReference>
<keyword evidence="1" id="KW-0472">Membrane</keyword>
<dbReference type="Proteomes" id="UP001501116">
    <property type="component" value="Unassembled WGS sequence"/>
</dbReference>
<name>A0ABP5CQI0_9PSEU</name>
<keyword evidence="3" id="KW-1185">Reference proteome</keyword>
<proteinExistence type="predicted"/>
<feature type="transmembrane region" description="Helical" evidence="1">
    <location>
        <begin position="68"/>
        <end position="89"/>
    </location>
</feature>